<dbReference type="Gene3D" id="1.10.1070.20">
    <property type="match status" value="1"/>
</dbReference>
<reference evidence="1" key="1">
    <citation type="submission" date="2015-05" db="EMBL/GenBank/DDBJ databases">
        <title>Permanent draft genome of Rhodopirellula islandicus K833.</title>
        <authorList>
            <person name="Kizina J."/>
            <person name="Richter M."/>
            <person name="Glockner F.O."/>
            <person name="Harder J."/>
        </authorList>
    </citation>
    <scope>NUCLEOTIDE SEQUENCE [LARGE SCALE GENOMIC DNA]</scope>
    <source>
        <strain evidence="1">K833</strain>
    </source>
</reference>
<dbReference type="Proteomes" id="UP000036367">
    <property type="component" value="Unassembled WGS sequence"/>
</dbReference>
<organism evidence="1 2">
    <name type="scientific">Rhodopirellula islandica</name>
    <dbReference type="NCBI Taxonomy" id="595434"/>
    <lineage>
        <taxon>Bacteria</taxon>
        <taxon>Pseudomonadati</taxon>
        <taxon>Planctomycetota</taxon>
        <taxon>Planctomycetia</taxon>
        <taxon>Pirellulales</taxon>
        <taxon>Pirellulaceae</taxon>
        <taxon>Rhodopirellula</taxon>
    </lineage>
</organism>
<comment type="caution">
    <text evidence="1">The sequence shown here is derived from an EMBL/GenBank/DDBJ whole genome shotgun (WGS) entry which is preliminary data.</text>
</comment>
<evidence type="ECO:0000313" key="2">
    <source>
        <dbReference type="Proteomes" id="UP000036367"/>
    </source>
</evidence>
<keyword evidence="2" id="KW-1185">Reference proteome</keyword>
<accession>A0A0J1BAQ1</accession>
<dbReference type="PATRIC" id="fig|595434.4.peg.3973"/>
<protein>
    <submittedName>
        <fullName evidence="1">Uncharacterized protein</fullName>
    </submittedName>
</protein>
<dbReference type="STRING" id="595434.RISK_004192"/>
<sequence>MNLTCQAVCNPSHPFGFPMTTFPIFEVDRDLARNLEQLGTKRKFWFRRPGESTEWLFKAEERNTGEDWAERIACELCELLGIPHVHYELAVEVPTKTPGVICPNIADAPKRLDLGNQLLSEYDETYPRDDGEKYGVRQHTIEAVANAAQKLDLPDHSFCRDLPSGVRSAVDVFCGYLMLDVLIANQDRHHQNWGAIRARQASLAPTFDHGAALARNEPEEKRKRRLYGPDPRYNVENFATKARSSLYGRETDERVLGTLDAFVAFAERCPVAASAWRERLRLVTREELESIASRVPATRMTDVARNFTVELLLINQRRILETDFS</sequence>
<dbReference type="AlphaFoldDB" id="A0A0J1BAQ1"/>
<dbReference type="EMBL" id="LECT01000031">
    <property type="protein sequence ID" value="KLU03785.1"/>
    <property type="molecule type" value="Genomic_DNA"/>
</dbReference>
<evidence type="ECO:0000313" key="1">
    <source>
        <dbReference type="EMBL" id="KLU03785.1"/>
    </source>
</evidence>
<proteinExistence type="predicted"/>
<gene>
    <name evidence="1" type="ORF">RISK_004192</name>
</gene>
<name>A0A0J1BAQ1_RHOIS</name>